<gene>
    <name evidence="2" type="ORF">K7X08_038079</name>
</gene>
<feature type="region of interest" description="Disordered" evidence="1">
    <location>
        <begin position="58"/>
        <end position="83"/>
    </location>
</feature>
<organism evidence="2 3">
    <name type="scientific">Anisodus acutangulus</name>
    <dbReference type="NCBI Taxonomy" id="402998"/>
    <lineage>
        <taxon>Eukaryota</taxon>
        <taxon>Viridiplantae</taxon>
        <taxon>Streptophyta</taxon>
        <taxon>Embryophyta</taxon>
        <taxon>Tracheophyta</taxon>
        <taxon>Spermatophyta</taxon>
        <taxon>Magnoliopsida</taxon>
        <taxon>eudicotyledons</taxon>
        <taxon>Gunneridae</taxon>
        <taxon>Pentapetalae</taxon>
        <taxon>asterids</taxon>
        <taxon>lamiids</taxon>
        <taxon>Solanales</taxon>
        <taxon>Solanaceae</taxon>
        <taxon>Solanoideae</taxon>
        <taxon>Hyoscyameae</taxon>
        <taxon>Anisodus</taxon>
    </lineage>
</organism>
<dbReference type="SUPFAM" id="SSF52540">
    <property type="entry name" value="P-loop containing nucleoside triphosphate hydrolases"/>
    <property type="match status" value="1"/>
</dbReference>
<dbReference type="InterPro" id="IPR027417">
    <property type="entry name" value="P-loop_NTPase"/>
</dbReference>
<feature type="compositionally biased region" description="Basic and acidic residues" evidence="1">
    <location>
        <begin position="58"/>
        <end position="68"/>
    </location>
</feature>
<evidence type="ECO:0000256" key="1">
    <source>
        <dbReference type="SAM" id="MobiDB-lite"/>
    </source>
</evidence>
<comment type="caution">
    <text evidence="2">The sequence shown here is derived from an EMBL/GenBank/DDBJ whole genome shotgun (WGS) entry which is preliminary data.</text>
</comment>
<evidence type="ECO:0000313" key="3">
    <source>
        <dbReference type="Proteomes" id="UP001152561"/>
    </source>
</evidence>
<proteinExistence type="predicted"/>
<dbReference type="EMBL" id="JAJAGQ010000002">
    <property type="protein sequence ID" value="KAJ8571107.1"/>
    <property type="molecule type" value="Genomic_DNA"/>
</dbReference>
<reference evidence="3" key="1">
    <citation type="journal article" date="2023" name="Proc. Natl. Acad. Sci. U.S.A.">
        <title>Genomic and structural basis for evolution of tropane alkaloid biosynthesis.</title>
        <authorList>
            <person name="Wanga Y.-J."/>
            <person name="Taina T."/>
            <person name="Yua J.-Y."/>
            <person name="Lia J."/>
            <person name="Xua B."/>
            <person name="Chenc J."/>
            <person name="D'Auriad J.C."/>
            <person name="Huanga J.-P."/>
            <person name="Huanga S.-X."/>
        </authorList>
    </citation>
    <scope>NUCLEOTIDE SEQUENCE [LARGE SCALE GENOMIC DNA]</scope>
    <source>
        <strain evidence="3">cv. KIB-2019</strain>
    </source>
</reference>
<protein>
    <submittedName>
        <fullName evidence="2">Uncharacterized protein</fullName>
    </submittedName>
</protein>
<dbReference type="AlphaFoldDB" id="A0A9Q1RQ00"/>
<evidence type="ECO:0000313" key="2">
    <source>
        <dbReference type="EMBL" id="KAJ8571107.1"/>
    </source>
</evidence>
<keyword evidence="3" id="KW-1185">Reference proteome</keyword>
<accession>A0A9Q1RQ00</accession>
<dbReference type="Proteomes" id="UP001152561">
    <property type="component" value="Unassembled WGS sequence"/>
</dbReference>
<name>A0A9Q1RQ00_9SOLA</name>
<sequence length="101" mass="11071">MIATIVATRGLDVKELELVINYDVLNDYEDNLWCCRTDNLKALADSFTEKVNQGLELAHEYGSEGDKSDSEDEDEGIRKEGGNLTLVSSAQLLPAGRLPVA</sequence>
<dbReference type="Gene3D" id="3.40.50.300">
    <property type="entry name" value="P-loop containing nucleotide triphosphate hydrolases"/>
    <property type="match status" value="1"/>
</dbReference>